<proteinExistence type="predicted"/>
<evidence type="ECO:0000256" key="3">
    <source>
        <dbReference type="PROSITE-ProRule" id="PRU00235"/>
    </source>
</evidence>
<keyword evidence="1" id="KW-0677">Repeat</keyword>
<dbReference type="Pfam" id="PF00415">
    <property type="entry name" value="RCC1"/>
    <property type="match status" value="1"/>
</dbReference>
<keyword evidence="6" id="KW-0808">Transferase</keyword>
<dbReference type="InterPro" id="IPR051625">
    <property type="entry name" value="Signaling_Regulatory_Domain"/>
</dbReference>
<dbReference type="OrthoDB" id="1893551at2759"/>
<feature type="compositionally biased region" description="Basic residues" evidence="4">
    <location>
        <begin position="1154"/>
        <end position="1167"/>
    </location>
</feature>
<dbReference type="InterPro" id="IPR002110">
    <property type="entry name" value="Ankyrin_rpt"/>
</dbReference>
<dbReference type="PANTHER" id="PTHR22872:SF2">
    <property type="entry name" value="INHIBITOR OF BRUTON TYROSINE KINASE"/>
    <property type="match status" value="1"/>
</dbReference>
<keyword evidence="6" id="KW-0418">Kinase</keyword>
<feature type="compositionally biased region" description="Low complexity" evidence="4">
    <location>
        <begin position="1118"/>
        <end position="1130"/>
    </location>
</feature>
<evidence type="ECO:0000256" key="1">
    <source>
        <dbReference type="ARBA" id="ARBA00022737"/>
    </source>
</evidence>
<feature type="compositionally biased region" description="Basic residues" evidence="4">
    <location>
        <begin position="1023"/>
        <end position="1035"/>
    </location>
</feature>
<dbReference type="SUPFAM" id="SSF48403">
    <property type="entry name" value="Ankyrin repeat"/>
    <property type="match status" value="1"/>
</dbReference>
<feature type="domain" description="BTB" evidence="5">
    <location>
        <begin position="544"/>
        <end position="605"/>
    </location>
</feature>
<dbReference type="SUPFAM" id="SSF54695">
    <property type="entry name" value="POZ domain"/>
    <property type="match status" value="2"/>
</dbReference>
<evidence type="ECO:0000313" key="7">
    <source>
        <dbReference type="Proteomes" id="UP000326759"/>
    </source>
</evidence>
<dbReference type="PROSITE" id="PS50088">
    <property type="entry name" value="ANK_REPEAT"/>
    <property type="match status" value="1"/>
</dbReference>
<dbReference type="Proteomes" id="UP000326759">
    <property type="component" value="Unassembled WGS sequence"/>
</dbReference>
<dbReference type="InterPro" id="IPR000210">
    <property type="entry name" value="BTB/POZ_dom"/>
</dbReference>
<dbReference type="InterPro" id="IPR011333">
    <property type="entry name" value="SKP1/BTB/POZ_sf"/>
</dbReference>
<organism evidence="6 7">
    <name type="scientific">Armadillidium nasatum</name>
    <dbReference type="NCBI Taxonomy" id="96803"/>
    <lineage>
        <taxon>Eukaryota</taxon>
        <taxon>Metazoa</taxon>
        <taxon>Ecdysozoa</taxon>
        <taxon>Arthropoda</taxon>
        <taxon>Crustacea</taxon>
        <taxon>Multicrustacea</taxon>
        <taxon>Malacostraca</taxon>
        <taxon>Eumalacostraca</taxon>
        <taxon>Peracarida</taxon>
        <taxon>Isopoda</taxon>
        <taxon>Oniscidea</taxon>
        <taxon>Crinocheta</taxon>
        <taxon>Armadillidiidae</taxon>
        <taxon>Armadillidium</taxon>
    </lineage>
</organism>
<comment type="caution">
    <text evidence="6">The sequence shown here is derived from an EMBL/GenBank/DDBJ whole genome shotgun (WGS) entry which is preliminary data.</text>
</comment>
<keyword evidence="7" id="KW-1185">Reference proteome</keyword>
<feature type="compositionally biased region" description="Polar residues" evidence="4">
    <location>
        <begin position="1008"/>
        <end position="1019"/>
    </location>
</feature>
<dbReference type="InterPro" id="IPR036770">
    <property type="entry name" value="Ankyrin_rpt-contain_sf"/>
</dbReference>
<evidence type="ECO:0000256" key="4">
    <source>
        <dbReference type="SAM" id="MobiDB-lite"/>
    </source>
</evidence>
<feature type="compositionally biased region" description="Low complexity" evidence="4">
    <location>
        <begin position="1036"/>
        <end position="1051"/>
    </location>
</feature>
<feature type="repeat" description="RCC1" evidence="3">
    <location>
        <begin position="179"/>
        <end position="229"/>
    </location>
</feature>
<gene>
    <name evidence="6" type="primary">ibtk</name>
    <name evidence="6" type="ORF">Anas_03369</name>
</gene>
<dbReference type="GO" id="GO:0016301">
    <property type="term" value="F:kinase activity"/>
    <property type="evidence" value="ECO:0007669"/>
    <property type="project" value="UniProtKB-KW"/>
</dbReference>
<feature type="repeat" description="RCC1" evidence="3">
    <location>
        <begin position="230"/>
        <end position="286"/>
    </location>
</feature>
<feature type="repeat" description="ANK" evidence="2">
    <location>
        <begin position="68"/>
        <end position="100"/>
    </location>
</feature>
<evidence type="ECO:0000313" key="6">
    <source>
        <dbReference type="EMBL" id="KAB7495095.1"/>
    </source>
</evidence>
<protein>
    <submittedName>
        <fullName evidence="6">Inhibitor of Bruton tyrosine kinase</fullName>
    </submittedName>
</protein>
<feature type="domain" description="BTB" evidence="5">
    <location>
        <begin position="737"/>
        <end position="816"/>
    </location>
</feature>
<dbReference type="CDD" id="cd18186">
    <property type="entry name" value="BTB_POZ_ZBTB_KLHL-like"/>
    <property type="match status" value="1"/>
</dbReference>
<feature type="region of interest" description="Disordered" evidence="4">
    <location>
        <begin position="997"/>
        <end position="1185"/>
    </location>
</feature>
<dbReference type="InterPro" id="IPR009091">
    <property type="entry name" value="RCC1/BLIP-II"/>
</dbReference>
<dbReference type="SUPFAM" id="SSF50985">
    <property type="entry name" value="RCC1/BLIP-II"/>
    <property type="match status" value="1"/>
</dbReference>
<dbReference type="PANTHER" id="PTHR22872">
    <property type="entry name" value="BTK-BINDING PROTEIN-RELATED"/>
    <property type="match status" value="1"/>
</dbReference>
<accession>A0A5N5SLX1</accession>
<dbReference type="PROSITE" id="PS50097">
    <property type="entry name" value="BTB"/>
    <property type="match status" value="2"/>
</dbReference>
<dbReference type="PROSITE" id="PS50012">
    <property type="entry name" value="RCC1_3"/>
    <property type="match status" value="2"/>
</dbReference>
<dbReference type="Gene3D" id="3.30.710.10">
    <property type="entry name" value="Potassium Channel Kv1.1, Chain A"/>
    <property type="match status" value="2"/>
</dbReference>
<reference evidence="6 7" key="1">
    <citation type="journal article" date="2019" name="PLoS Biol.">
        <title>Sex chromosomes control vertical transmission of feminizing Wolbachia symbionts in an isopod.</title>
        <authorList>
            <person name="Becking T."/>
            <person name="Chebbi M.A."/>
            <person name="Giraud I."/>
            <person name="Moumen B."/>
            <person name="Laverre T."/>
            <person name="Caubet Y."/>
            <person name="Peccoud J."/>
            <person name="Gilbert C."/>
            <person name="Cordaux R."/>
        </authorList>
    </citation>
    <scope>NUCLEOTIDE SEQUENCE [LARGE SCALE GENOMIC DNA]</scope>
    <source>
        <strain evidence="6">ANa2</strain>
        <tissue evidence="6">Whole body excluding digestive tract and cuticle</tissue>
    </source>
</reference>
<dbReference type="Pfam" id="PF12796">
    <property type="entry name" value="Ank_2"/>
    <property type="match status" value="1"/>
</dbReference>
<dbReference type="InterPro" id="IPR000408">
    <property type="entry name" value="Reg_chr_condens"/>
</dbReference>
<dbReference type="EMBL" id="SEYY01023100">
    <property type="protein sequence ID" value="KAB7495095.1"/>
    <property type="molecule type" value="Genomic_DNA"/>
</dbReference>
<evidence type="ECO:0000256" key="2">
    <source>
        <dbReference type="PROSITE-ProRule" id="PRU00023"/>
    </source>
</evidence>
<name>A0A5N5SLX1_9CRUS</name>
<feature type="compositionally biased region" description="Basic and acidic residues" evidence="4">
    <location>
        <begin position="997"/>
        <end position="1007"/>
    </location>
</feature>
<evidence type="ECO:0000259" key="5">
    <source>
        <dbReference type="PROSITE" id="PS50097"/>
    </source>
</evidence>
<sequence length="1339" mass="152885">MTKPTKGKNTSKSTKCLPNGCMHNEHGDQICEAIRKPGSNDNQSICYILLVHFLVTHGADINLKDGISSHTPLHMAVLSRNIGTALVLIKYGADTSLADKYGYTPLRYLIEQQPLKISGNKFPVLYGYSWGINANYNLGLANAQSREVPEYVELPLKKGNVLFTLSMNKFHTVFLSSFGKVFVCGHGRGGRLGLDTDSSVIVPQYVKISNSRVGKISAGVDHTLFLNTNYEVLSCGTNKYHQLGVLPPPLQVNTPQILKEWHIKNPNVKVIGVAAAAYHSVIWSTDEVFTFGLNAGQIGHPEDRKEMFIDLPRSIDYIKKLHKDRVGEISDVIVSDGATVVVTSLGNLIACYDYKTYFIPLKVKSIVKVACIGGSLDSTLGVKLFSSHKSEDLKIAILLSSGVLFVWEGKTNDEKVFNIWEICDIIDFCINTQGLSLVDSYGDVYYGFLGDKIVTSKEKLFESNIYQYFYNKGAQCIKNIEKREKIPMLYRTQRIFSDPKGNNFIALQYDPRLFVSYEFLTMVNVLTEQIAEFYMKTKEFKFHYDTDIYVGSRCFPAHSYILAYNSEFFYEKLKHCLKESNNDENFKIYLDVDPDIFEEVLNIMYYVDTNKSIFNEPNRFVQYPSEKTVKDDDGDWRVHNFVYLEYKGKEISEYINKPSSRNPNRVVKLRRKDTNIKYPLKPIKDISCSLNMVDLQDLLLRVNQFDLDNDGANLNVFFSQLYAPTRVYNRSKFPEFWDLSFKCEDGVIVKAHKFIVMARSSYFEALLDFKFNMLYFIFLILGFQEQTDETIEISIPSNILIPILDFLYTDDTPLVSESKDLDFLCRILMLAHQYLIEELNVLCQISLFRCLTLKNCFDLLRFCLVYDAVHLRDAILEFICLNIAYYFDNTPRDLSEEVISIINKSYKEMLQMPVERNREVPKHQEVNFMENKIFEINSDARLANYEDDLTKFADFFHVPKKTTFQAPLSTTVKATVLPTLEDLEMALQNNEYITAETPRDWNQKNEDFNSASIDKTPTVNVEKKRKVSHKKRVRRSSSSSQTSTGSNSESEIINDTGSIIEPFSFEDLEDRVQKPNNVSSEPEWRTVARSKTGVGENTKAQNRNSNCSIDGFENQTESSQQDSFSFSDDSLFPTLGERLNVGTPHKESSSQMRRMPRFPVKSKKSPKNQKSIEEPKIPSSPPCAWGFGSPEKSSFSFTDIVKSEVVAIATPVVASSLKNSSSQAKHNLMDDFIYSNSGQPMKKRTSKEEVCHWNPVTNSVVESPRDTGDISLSSIMQNEVMHIKHLELQKNKPLSLIQLEEKAMKELLEFYGGEFNPEERITVRRCDVNFTAPSWNVQH</sequence>
<dbReference type="SMART" id="SM00225">
    <property type="entry name" value="BTB"/>
    <property type="match status" value="2"/>
</dbReference>
<dbReference type="Pfam" id="PF00651">
    <property type="entry name" value="BTB"/>
    <property type="match status" value="2"/>
</dbReference>
<keyword evidence="2" id="KW-0040">ANK repeat</keyword>
<dbReference type="PROSITE" id="PS50297">
    <property type="entry name" value="ANK_REP_REGION"/>
    <property type="match status" value="1"/>
</dbReference>
<feature type="compositionally biased region" description="Polar residues" evidence="4">
    <location>
        <begin position="1098"/>
        <end position="1117"/>
    </location>
</feature>
<dbReference type="Gene3D" id="2.130.10.30">
    <property type="entry name" value="Regulator of chromosome condensation 1/beta-lactamase-inhibitor protein II"/>
    <property type="match status" value="1"/>
</dbReference>
<dbReference type="Gene3D" id="1.25.40.20">
    <property type="entry name" value="Ankyrin repeat-containing domain"/>
    <property type="match status" value="1"/>
</dbReference>